<evidence type="ECO:0000256" key="10">
    <source>
        <dbReference type="ARBA" id="ARBA00022984"/>
    </source>
</evidence>
<protein>
    <recommendedName>
        <fullName evidence="4">serine-type D-Ala-D-Ala carboxypeptidase</fullName>
        <ecNumber evidence="4">3.4.16.4</ecNumber>
    </recommendedName>
</protein>
<feature type="chain" id="PRO_5045133820" description="serine-type D-Ala-D-Ala carboxypeptidase" evidence="14">
    <location>
        <begin position="36"/>
        <end position="452"/>
    </location>
</feature>
<feature type="signal peptide" evidence="14">
    <location>
        <begin position="1"/>
        <end position="35"/>
    </location>
</feature>
<dbReference type="InterPro" id="IPR012338">
    <property type="entry name" value="Beta-lactam/transpept-like"/>
</dbReference>
<evidence type="ECO:0000256" key="12">
    <source>
        <dbReference type="ARBA" id="ARBA00034000"/>
    </source>
</evidence>
<keyword evidence="8 16" id="KW-0378">Hydrolase</keyword>
<proteinExistence type="inferred from homology"/>
<name>A0ABT8N7H5_9BACL</name>
<dbReference type="InterPro" id="IPR037167">
    <property type="entry name" value="Peptidase_S11_C_sf"/>
</dbReference>
<evidence type="ECO:0000259" key="15">
    <source>
        <dbReference type="SMART" id="SM00936"/>
    </source>
</evidence>
<dbReference type="EC" id="3.4.16.4" evidence="4"/>
<sequence>MEVFEKVKKVLNMTTLLTIMAVLLLTLFSPQQAKADDSLNIMVDAAILVDADTGKILYEKNASAPLGIASMSKMMTEYLLFEAIEEGRITWDQKYTVTDYTHKVSQDMRLSNVPLRVGEAYSIKELYEAMAIYSANAATIGIAETIAGTESEFVKLMNEKAKEMGLVDAKFVNSTGLNNADLMGMHPQGTGGKDENVMPARSVAKLAKELLDKYPEVLETTKIPVKIFREGTDDATRMDNWNYMLPGLAYPYEGVDGLKTGTTDFAGHSFTGTAKRGDTRLIAVVMKAVDSEGVGSYKARFDATRALFDFGFNQFTTEEIVPAGYQFKGKETLPITKGKEDSVDITVQEPISMMIRTSDKDAYKPELVLDESLLTDGELEAAVKKDQVVGTVKLVKEDGKDYGYLNDKASEVKVVTADKVERANWFSLSLQAVGSFFGSMWNGATDFVKGLI</sequence>
<dbReference type="RefSeq" id="WP_300986643.1">
    <property type="nucleotide sequence ID" value="NZ_CP129236.1"/>
</dbReference>
<keyword evidence="7 14" id="KW-0732">Signal</keyword>
<comment type="similarity">
    <text evidence="3 13">Belongs to the peptidase S11 family.</text>
</comment>
<evidence type="ECO:0000256" key="1">
    <source>
        <dbReference type="ARBA" id="ARBA00003217"/>
    </source>
</evidence>
<dbReference type="Gene3D" id="3.40.710.10">
    <property type="entry name" value="DD-peptidase/beta-lactamase superfamily"/>
    <property type="match status" value="1"/>
</dbReference>
<dbReference type="Pfam" id="PF07943">
    <property type="entry name" value="PBP5_C"/>
    <property type="match status" value="1"/>
</dbReference>
<feature type="domain" description="Peptidase S11 D-Ala-D-Ala carboxypeptidase A C-terminal" evidence="15">
    <location>
        <begin position="315"/>
        <end position="422"/>
    </location>
</feature>
<dbReference type="Gene3D" id="2.60.410.10">
    <property type="entry name" value="D-Ala-D-Ala carboxypeptidase, C-terminal domain"/>
    <property type="match status" value="1"/>
</dbReference>
<accession>A0ABT8N7H5</accession>
<evidence type="ECO:0000256" key="8">
    <source>
        <dbReference type="ARBA" id="ARBA00022801"/>
    </source>
</evidence>
<comment type="catalytic activity">
    <reaction evidence="12">
        <text>Preferential cleavage: (Ac)2-L-Lys-D-Ala-|-D-Ala. Also transpeptidation of peptidyl-alanyl moieties that are N-acyl substituents of D-alanine.</text>
        <dbReference type="EC" id="3.4.16.4"/>
    </reaction>
</comment>
<dbReference type="GO" id="GO:0004180">
    <property type="term" value="F:carboxypeptidase activity"/>
    <property type="evidence" value="ECO:0007669"/>
    <property type="project" value="UniProtKB-KW"/>
</dbReference>
<dbReference type="SUPFAM" id="SSF69189">
    <property type="entry name" value="Penicillin-binding protein associated domain"/>
    <property type="match status" value="1"/>
</dbReference>
<dbReference type="Proteomes" id="UP001172055">
    <property type="component" value="Unassembled WGS sequence"/>
</dbReference>
<dbReference type="EMBL" id="JAUJWV010000009">
    <property type="protein sequence ID" value="MDN7243841.1"/>
    <property type="molecule type" value="Genomic_DNA"/>
</dbReference>
<reference evidence="16 17" key="1">
    <citation type="submission" date="2023-06" db="EMBL/GenBank/DDBJ databases">
        <title>Novel species in genus Planococcus.</title>
        <authorList>
            <person name="Ning S."/>
        </authorList>
    </citation>
    <scope>NUCLEOTIDE SEQUENCE [LARGE SCALE GENOMIC DNA]</scope>
    <source>
        <strain evidence="16 17">N028</strain>
    </source>
</reference>
<comment type="pathway">
    <text evidence="2">Cell wall biogenesis; peptidoglycan biosynthesis.</text>
</comment>
<evidence type="ECO:0000256" key="5">
    <source>
        <dbReference type="ARBA" id="ARBA00022645"/>
    </source>
</evidence>
<keyword evidence="17" id="KW-1185">Reference proteome</keyword>
<comment type="function">
    <text evidence="1">Removes C-terminal D-alanyl residues from sugar-peptide cell wall precursors.</text>
</comment>
<evidence type="ECO:0000313" key="16">
    <source>
        <dbReference type="EMBL" id="MDN7243841.1"/>
    </source>
</evidence>
<evidence type="ECO:0000313" key="17">
    <source>
        <dbReference type="Proteomes" id="UP001172055"/>
    </source>
</evidence>
<gene>
    <name evidence="16" type="ORF">QWY14_18820</name>
</gene>
<keyword evidence="6" id="KW-0645">Protease</keyword>
<evidence type="ECO:0000256" key="13">
    <source>
        <dbReference type="RuleBase" id="RU004016"/>
    </source>
</evidence>
<evidence type="ECO:0000256" key="14">
    <source>
        <dbReference type="SAM" id="SignalP"/>
    </source>
</evidence>
<dbReference type="InterPro" id="IPR001967">
    <property type="entry name" value="Peptidase_S11_N"/>
</dbReference>
<organism evidence="16 17">
    <name type="scientific">Planococcus shixiaomingii</name>
    <dbReference type="NCBI Taxonomy" id="3058393"/>
    <lineage>
        <taxon>Bacteria</taxon>
        <taxon>Bacillati</taxon>
        <taxon>Bacillota</taxon>
        <taxon>Bacilli</taxon>
        <taxon>Bacillales</taxon>
        <taxon>Caryophanaceae</taxon>
        <taxon>Planococcus</taxon>
    </lineage>
</organism>
<evidence type="ECO:0000256" key="7">
    <source>
        <dbReference type="ARBA" id="ARBA00022729"/>
    </source>
</evidence>
<keyword evidence="11" id="KW-0961">Cell wall biogenesis/degradation</keyword>
<dbReference type="PANTHER" id="PTHR21581:SF11">
    <property type="entry name" value="D-ALANYL-D-ALANINE CARBOXYPEPTIDASE DACA"/>
    <property type="match status" value="1"/>
</dbReference>
<dbReference type="PANTHER" id="PTHR21581">
    <property type="entry name" value="D-ALANYL-D-ALANINE CARBOXYPEPTIDASE"/>
    <property type="match status" value="1"/>
</dbReference>
<evidence type="ECO:0000256" key="6">
    <source>
        <dbReference type="ARBA" id="ARBA00022670"/>
    </source>
</evidence>
<evidence type="ECO:0000256" key="11">
    <source>
        <dbReference type="ARBA" id="ARBA00023316"/>
    </source>
</evidence>
<evidence type="ECO:0000256" key="2">
    <source>
        <dbReference type="ARBA" id="ARBA00004752"/>
    </source>
</evidence>
<dbReference type="SMART" id="SM00936">
    <property type="entry name" value="PBP5_C"/>
    <property type="match status" value="1"/>
</dbReference>
<dbReference type="PRINTS" id="PR00725">
    <property type="entry name" value="DADACBPTASE1"/>
</dbReference>
<dbReference type="SUPFAM" id="SSF56601">
    <property type="entry name" value="beta-lactamase/transpeptidase-like"/>
    <property type="match status" value="1"/>
</dbReference>
<dbReference type="InterPro" id="IPR018044">
    <property type="entry name" value="Peptidase_S11"/>
</dbReference>
<evidence type="ECO:0000256" key="9">
    <source>
        <dbReference type="ARBA" id="ARBA00022960"/>
    </source>
</evidence>
<keyword evidence="5 16" id="KW-0121">Carboxypeptidase</keyword>
<keyword evidence="10" id="KW-0573">Peptidoglycan synthesis</keyword>
<dbReference type="InterPro" id="IPR012907">
    <property type="entry name" value="Peptidase_S11_C"/>
</dbReference>
<evidence type="ECO:0000256" key="3">
    <source>
        <dbReference type="ARBA" id="ARBA00007164"/>
    </source>
</evidence>
<dbReference type="Pfam" id="PF00768">
    <property type="entry name" value="Peptidase_S11"/>
    <property type="match status" value="1"/>
</dbReference>
<dbReference type="InterPro" id="IPR015956">
    <property type="entry name" value="Peniciliin-bd_prot_C_sf"/>
</dbReference>
<comment type="caution">
    <text evidence="16">The sequence shown here is derived from an EMBL/GenBank/DDBJ whole genome shotgun (WGS) entry which is preliminary data.</text>
</comment>
<keyword evidence="9" id="KW-0133">Cell shape</keyword>
<evidence type="ECO:0000256" key="4">
    <source>
        <dbReference type="ARBA" id="ARBA00012448"/>
    </source>
</evidence>